<gene>
    <name evidence="10" type="ORF">PUN28_013238</name>
</gene>
<keyword evidence="3" id="KW-0809">Transit peptide</keyword>
<name>A0AAW2F9K9_9HYME</name>
<evidence type="ECO:0000256" key="7">
    <source>
        <dbReference type="ARBA" id="ARBA00035192"/>
    </source>
</evidence>
<protein>
    <recommendedName>
        <fullName evidence="7">Large ribosomal subunit protein mL40</fullName>
    </recommendedName>
    <alternativeName>
        <fullName evidence="8">39S ribosomal protein L40, mitochondrial</fullName>
    </alternativeName>
</protein>
<dbReference type="Proteomes" id="UP001430953">
    <property type="component" value="Unassembled WGS sequence"/>
</dbReference>
<organism evidence="10 11">
    <name type="scientific">Cardiocondyla obscurior</name>
    <dbReference type="NCBI Taxonomy" id="286306"/>
    <lineage>
        <taxon>Eukaryota</taxon>
        <taxon>Metazoa</taxon>
        <taxon>Ecdysozoa</taxon>
        <taxon>Arthropoda</taxon>
        <taxon>Hexapoda</taxon>
        <taxon>Insecta</taxon>
        <taxon>Pterygota</taxon>
        <taxon>Neoptera</taxon>
        <taxon>Endopterygota</taxon>
        <taxon>Hymenoptera</taxon>
        <taxon>Apocrita</taxon>
        <taxon>Aculeata</taxon>
        <taxon>Formicoidea</taxon>
        <taxon>Formicidae</taxon>
        <taxon>Myrmicinae</taxon>
        <taxon>Cardiocondyla</taxon>
    </lineage>
</organism>
<evidence type="ECO:0000313" key="11">
    <source>
        <dbReference type="Proteomes" id="UP001430953"/>
    </source>
</evidence>
<dbReference type="FunFam" id="6.10.250.3440:FF:000001">
    <property type="entry name" value="Mitochondrial ribosomal protein L40"/>
    <property type="match status" value="1"/>
</dbReference>
<accession>A0AAW2F9K9</accession>
<evidence type="ECO:0000256" key="8">
    <source>
        <dbReference type="ARBA" id="ARBA00083752"/>
    </source>
</evidence>
<dbReference type="Gene3D" id="6.10.250.3440">
    <property type="match status" value="1"/>
</dbReference>
<evidence type="ECO:0000256" key="2">
    <source>
        <dbReference type="ARBA" id="ARBA00009360"/>
    </source>
</evidence>
<dbReference type="PANTHER" id="PTHR13359">
    <property type="entry name" value="39S RIBOSOMAL PROTEIN L40, MITOCHONDRIAL"/>
    <property type="match status" value="1"/>
</dbReference>
<evidence type="ECO:0000256" key="4">
    <source>
        <dbReference type="ARBA" id="ARBA00022980"/>
    </source>
</evidence>
<keyword evidence="5" id="KW-0496">Mitochondrion</keyword>
<comment type="subcellular location">
    <subcellularLocation>
        <location evidence="1">Mitochondrion</location>
    </subcellularLocation>
</comment>
<reference evidence="10 11" key="1">
    <citation type="submission" date="2023-03" db="EMBL/GenBank/DDBJ databases">
        <title>High recombination rates correlate with genetic variation in Cardiocondyla obscurior ants.</title>
        <authorList>
            <person name="Errbii M."/>
        </authorList>
    </citation>
    <scope>NUCLEOTIDE SEQUENCE [LARGE SCALE GENOMIC DNA]</scope>
    <source>
        <strain evidence="10">Alpha-2009</strain>
        <tissue evidence="10">Whole body</tissue>
    </source>
</reference>
<dbReference type="InterPro" id="IPR039145">
    <property type="entry name" value="Ribosomal_mL40_metazoa/plant"/>
</dbReference>
<feature type="region of interest" description="Disordered" evidence="9">
    <location>
        <begin position="172"/>
        <end position="203"/>
    </location>
</feature>
<keyword evidence="11" id="KW-1185">Reference proteome</keyword>
<dbReference type="EMBL" id="JADYXP020000013">
    <property type="protein sequence ID" value="KAL0111890.1"/>
    <property type="molecule type" value="Genomic_DNA"/>
</dbReference>
<proteinExistence type="inferred from homology"/>
<evidence type="ECO:0000256" key="9">
    <source>
        <dbReference type="SAM" id="MobiDB-lite"/>
    </source>
</evidence>
<dbReference type="Pfam" id="PF09812">
    <property type="entry name" value="MRP-L28"/>
    <property type="match status" value="1"/>
</dbReference>
<comment type="similarity">
    <text evidence="2">Belongs to the mitochondrion-specific ribosomal protein mL40 family.</text>
</comment>
<dbReference type="PANTHER" id="PTHR13359:SF2">
    <property type="entry name" value="LARGE RIBOSOMAL SUBUNIT PROTEIN ML40"/>
    <property type="match status" value="1"/>
</dbReference>
<comment type="caution">
    <text evidence="10">The sequence shown here is derived from an EMBL/GenBank/DDBJ whole genome shotgun (WGS) entry which is preliminary data.</text>
</comment>
<keyword evidence="6" id="KW-0687">Ribonucleoprotein</keyword>
<sequence length="203" mass="23782">MSVLNLLPALSRLSVHTTFCVRNISACSNPLFFRISSVLLGEPLKRKKRMDPAIIRAREERRKRKIEKQIRRLQKQAKQLKPVSELEIESKLIDEKQQRLRKLPSISEEQKESRILLQKEWNKYKNKQHFNTIQAIDSISYSQQKALDELKAESEELYEEAIQIDIELLPHTAKGPLKTPPIENYDSPDGEYINTTRRFDGEE</sequence>
<keyword evidence="4" id="KW-0689">Ribosomal protein</keyword>
<evidence type="ECO:0000256" key="1">
    <source>
        <dbReference type="ARBA" id="ARBA00004173"/>
    </source>
</evidence>
<evidence type="ECO:0000313" key="10">
    <source>
        <dbReference type="EMBL" id="KAL0111890.1"/>
    </source>
</evidence>
<dbReference type="GO" id="GO:0005762">
    <property type="term" value="C:mitochondrial large ribosomal subunit"/>
    <property type="evidence" value="ECO:0007669"/>
    <property type="project" value="InterPro"/>
</dbReference>
<evidence type="ECO:0000256" key="5">
    <source>
        <dbReference type="ARBA" id="ARBA00023128"/>
    </source>
</evidence>
<evidence type="ECO:0000256" key="3">
    <source>
        <dbReference type="ARBA" id="ARBA00022946"/>
    </source>
</evidence>
<evidence type="ECO:0000256" key="6">
    <source>
        <dbReference type="ARBA" id="ARBA00023274"/>
    </source>
</evidence>
<dbReference type="AlphaFoldDB" id="A0AAW2F9K9"/>
<dbReference type="InterPro" id="IPR019192">
    <property type="entry name" value="Ribosomal_mL40"/>
</dbReference>